<gene>
    <name evidence="1" type="ORF">FHR84_003691</name>
</gene>
<proteinExistence type="predicted"/>
<evidence type="ECO:0008006" key="3">
    <source>
        <dbReference type="Google" id="ProtNLM"/>
    </source>
</evidence>
<evidence type="ECO:0000313" key="1">
    <source>
        <dbReference type="EMBL" id="NYH80334.1"/>
    </source>
</evidence>
<name>A0A852YZ39_9ACTN</name>
<organism evidence="1 2">
    <name type="scientific">Actinopolyspora biskrensis</name>
    <dbReference type="NCBI Taxonomy" id="1470178"/>
    <lineage>
        <taxon>Bacteria</taxon>
        <taxon>Bacillati</taxon>
        <taxon>Actinomycetota</taxon>
        <taxon>Actinomycetes</taxon>
        <taxon>Actinopolysporales</taxon>
        <taxon>Actinopolysporaceae</taxon>
        <taxon>Actinopolyspora</taxon>
    </lineage>
</organism>
<accession>A0A852YZ39</accession>
<protein>
    <recommendedName>
        <fullName evidence="3">Ribosomal protein L7/L12 C-terminal domain-containing protein</fullName>
    </recommendedName>
</protein>
<evidence type="ECO:0000313" key="2">
    <source>
        <dbReference type="Proteomes" id="UP000548304"/>
    </source>
</evidence>
<dbReference type="EMBL" id="JACBYW010000007">
    <property type="protein sequence ID" value="NYH80334.1"/>
    <property type="molecule type" value="Genomic_DNA"/>
</dbReference>
<keyword evidence="2" id="KW-1185">Reference proteome</keyword>
<dbReference type="Proteomes" id="UP000548304">
    <property type="component" value="Unassembled WGS sequence"/>
</dbReference>
<dbReference type="AlphaFoldDB" id="A0A852YZ39"/>
<comment type="caution">
    <text evidence="1">The sequence shown here is derived from an EMBL/GenBank/DDBJ whole genome shotgun (WGS) entry which is preliminary data.</text>
</comment>
<sequence length="150" mass="16631">MDVLSFVGTVLLVLSWILWAAGVLTRRSSRNSAEHDPAVRLIPVDHETREAVTERLRRGNNVRAVSRLRRATGVSPAQARILAGIMADGTVPPASHSESWELLRARRPELVAETERVHDQHGHYAAIRHLRRHLPVGLGTGNLLVRARNG</sequence>
<reference evidence="1 2" key="1">
    <citation type="submission" date="2020-07" db="EMBL/GenBank/DDBJ databases">
        <title>Genomic Encyclopedia of Type Strains, Phase III (KMG-III): the genomes of soil and plant-associated and newly described type strains.</title>
        <authorList>
            <person name="Whitman W."/>
        </authorList>
    </citation>
    <scope>NUCLEOTIDE SEQUENCE [LARGE SCALE GENOMIC DNA]</scope>
    <source>
        <strain evidence="1 2">CECT 8576</strain>
    </source>
</reference>
<dbReference type="RefSeq" id="WP_179536696.1">
    <property type="nucleotide sequence ID" value="NZ_JACBYW010000007.1"/>
</dbReference>